<evidence type="ECO:0000313" key="2">
    <source>
        <dbReference type="Proteomes" id="UP000321046"/>
    </source>
</evidence>
<accession>A0A5C6XEW6</accession>
<dbReference type="OrthoDB" id="5498178at2"/>
<sequence length="229" mass="25848">MAFSRSTMLSERPDDASLTRDMVGIGMNFAGDANPDAPIEETLVFATEVGMENHDFRVLAVLTTWINVHQKHINVDRLARCVDEHPSQRVLAYWAAVAMWLKKDRRFARFAKLYEGPALDLMPVGTDFQIERRGEDARFESSPLRVPAGTLRDRAADVLSPEALVRQHAGYRNRVRMGPSWRADVWTVLEHDPELNAAEAARRAGCSFATAWRVVEDFRVLQSGEVRLG</sequence>
<reference evidence="1 2" key="1">
    <citation type="submission" date="2019-08" db="EMBL/GenBank/DDBJ databases">
        <title>Bradymonadales sp. TMQ2.</title>
        <authorList>
            <person name="Liang Q."/>
        </authorList>
    </citation>
    <scope>NUCLEOTIDE SEQUENCE [LARGE SCALE GENOMIC DNA]</scope>
    <source>
        <strain evidence="1 2">TMQ2</strain>
    </source>
</reference>
<dbReference type="EMBL" id="VOSL01000039">
    <property type="protein sequence ID" value="TXD37905.1"/>
    <property type="molecule type" value="Genomic_DNA"/>
</dbReference>
<comment type="caution">
    <text evidence="1">The sequence shown here is derived from an EMBL/GenBank/DDBJ whole genome shotgun (WGS) entry which is preliminary data.</text>
</comment>
<name>A0A5C6XEW6_9DELT</name>
<gene>
    <name evidence="1" type="ORF">FRC96_08045</name>
</gene>
<evidence type="ECO:0000313" key="1">
    <source>
        <dbReference type="EMBL" id="TXD37905.1"/>
    </source>
</evidence>
<organism evidence="1 2">
    <name type="scientific">Lujinxingia vulgaris</name>
    <dbReference type="NCBI Taxonomy" id="2600176"/>
    <lineage>
        <taxon>Bacteria</taxon>
        <taxon>Deltaproteobacteria</taxon>
        <taxon>Bradymonadales</taxon>
        <taxon>Lujinxingiaceae</taxon>
        <taxon>Lujinxingia</taxon>
    </lineage>
</organism>
<proteinExistence type="predicted"/>
<protein>
    <submittedName>
        <fullName evidence="1">Uncharacterized protein</fullName>
    </submittedName>
</protein>
<dbReference type="RefSeq" id="WP_146973991.1">
    <property type="nucleotide sequence ID" value="NZ_VOSL01000039.1"/>
</dbReference>
<dbReference type="Proteomes" id="UP000321046">
    <property type="component" value="Unassembled WGS sequence"/>
</dbReference>
<dbReference type="AlphaFoldDB" id="A0A5C6XEW6"/>